<keyword evidence="17" id="KW-1185">Reference proteome</keyword>
<evidence type="ECO:0000256" key="11">
    <source>
        <dbReference type="PROSITE-ProRule" id="PRU00500"/>
    </source>
</evidence>
<dbReference type="EMBL" id="JAAWVO010024954">
    <property type="protein sequence ID" value="MBN3315830.1"/>
    <property type="molecule type" value="Genomic_DNA"/>
</dbReference>
<comment type="function">
    <text evidence="1">IGF-binding proteins prolong the half-life of the IGFs and have been shown to either inhibit or stimulate the growth promoting effects of the IGFs on cell culture. They alter the interaction of IGFs with their cell surface receptors.</text>
</comment>
<feature type="region of interest" description="Disordered" evidence="12">
    <location>
        <begin position="123"/>
        <end position="142"/>
    </location>
</feature>
<dbReference type="InterPro" id="IPR009030">
    <property type="entry name" value="Growth_fac_rcpt_cys_sf"/>
</dbReference>
<evidence type="ECO:0000256" key="3">
    <source>
        <dbReference type="ARBA" id="ARBA00013675"/>
    </source>
</evidence>
<dbReference type="Pfam" id="PF00219">
    <property type="entry name" value="IGFBP"/>
    <property type="match status" value="1"/>
</dbReference>
<feature type="non-terminal residue" evidence="16">
    <location>
        <position position="294"/>
    </location>
</feature>
<dbReference type="GO" id="GO:0031995">
    <property type="term" value="F:insulin-like growth factor II binding"/>
    <property type="evidence" value="ECO:0007669"/>
    <property type="project" value="TreeGrafter"/>
</dbReference>
<dbReference type="Gene3D" id="4.10.800.10">
    <property type="entry name" value="Thyroglobulin type-1"/>
    <property type="match status" value="1"/>
</dbReference>
<dbReference type="PRINTS" id="PR01976">
    <property type="entry name" value="IGFBPFAMILY"/>
</dbReference>
<sequence>MSGLSPKCFWVAAVGLAFVTLAGGSPLSQAPEPIRCAPCTPERQLACPAVAPDCEEVLREPGCGCCPACALKKDDPCGVYTARCGSGLRCHPREGDARPLHSLITGRAVCMELSEAALIQAPEATEHKESENGKTKNTAASPDQVSLPYRLGLVTNGKPFDPRSAAEAQESMKAKANVIRKKVADQTESNKIEPPVSLTIIHQGPCQTELQRALEKIAKSQQKMGEKFTKFYLPNCDRHGFYNVKQCETSLESQTGKCWCVTPWNGKKIPGSTELPGDAECQHYLSLRGQEQAS</sequence>
<dbReference type="SMART" id="SM00121">
    <property type="entry name" value="IB"/>
    <property type="match status" value="1"/>
</dbReference>
<keyword evidence="8" id="KW-1015">Disulfide bond</keyword>
<dbReference type="Proteomes" id="UP000736164">
    <property type="component" value="Unassembled WGS sequence"/>
</dbReference>
<dbReference type="GO" id="GO:0005615">
    <property type="term" value="C:extracellular space"/>
    <property type="evidence" value="ECO:0007669"/>
    <property type="project" value="TreeGrafter"/>
</dbReference>
<dbReference type="GO" id="GO:0048640">
    <property type="term" value="P:negative regulation of developmental growth"/>
    <property type="evidence" value="ECO:0007669"/>
    <property type="project" value="UniProtKB-ARBA"/>
</dbReference>
<dbReference type="InterPro" id="IPR000867">
    <property type="entry name" value="IGFBP-like"/>
</dbReference>
<dbReference type="PROSITE" id="PS51323">
    <property type="entry name" value="IGFBP_N_2"/>
    <property type="match status" value="1"/>
</dbReference>
<keyword evidence="9" id="KW-0340">Growth factor binding</keyword>
<comment type="caution">
    <text evidence="16">The sequence shown here is derived from an EMBL/GenBank/DDBJ whole genome shotgun (WGS) entry which is preliminary data.</text>
</comment>
<comment type="subunit">
    <text evidence="10">Binds equally well IGF1 and IGF2. Interacts with integrin ITGA5:ITGB1. Interacts with VHL; this interaction inhibits HIF1A degradation.</text>
</comment>
<keyword evidence="6" id="KW-0341">Growth regulation</keyword>
<dbReference type="SUPFAM" id="SSF57184">
    <property type="entry name" value="Growth factor receptor domain"/>
    <property type="match status" value="1"/>
</dbReference>
<evidence type="ECO:0000259" key="15">
    <source>
        <dbReference type="PROSITE" id="PS51323"/>
    </source>
</evidence>
<dbReference type="InterPro" id="IPR036857">
    <property type="entry name" value="Thyroglobulin_1_sf"/>
</dbReference>
<keyword evidence="4" id="KW-0964">Secreted</keyword>
<dbReference type="FunFam" id="4.10.800.10:FF:000002">
    <property type="entry name" value="Insulin-like growth factor-binding protein 2"/>
    <property type="match status" value="1"/>
</dbReference>
<feature type="domain" description="Thyroglobulin type-1" evidence="14">
    <location>
        <begin position="203"/>
        <end position="281"/>
    </location>
</feature>
<evidence type="ECO:0000256" key="7">
    <source>
        <dbReference type="ARBA" id="ARBA00022729"/>
    </source>
</evidence>
<dbReference type="FunFam" id="4.10.40.20:FF:000001">
    <property type="entry name" value="Insulin-like growth factor binding protein 5"/>
    <property type="match status" value="1"/>
</dbReference>
<dbReference type="GO" id="GO:0043567">
    <property type="term" value="P:regulation of insulin-like growth factor receptor signaling pathway"/>
    <property type="evidence" value="ECO:0007669"/>
    <property type="project" value="TreeGrafter"/>
</dbReference>
<dbReference type="SUPFAM" id="SSF57610">
    <property type="entry name" value="Thyroglobulin type-1 domain"/>
    <property type="match status" value="1"/>
</dbReference>
<protein>
    <recommendedName>
        <fullName evidence="3">Insulin-like growth factor-binding protein 1</fullName>
    </recommendedName>
</protein>
<evidence type="ECO:0000256" key="10">
    <source>
        <dbReference type="ARBA" id="ARBA00049694"/>
    </source>
</evidence>
<dbReference type="InterPro" id="IPR017891">
    <property type="entry name" value="Insulin_GF-bd_Cys-rich_CS"/>
</dbReference>
<evidence type="ECO:0000259" key="14">
    <source>
        <dbReference type="PROSITE" id="PS51162"/>
    </source>
</evidence>
<evidence type="ECO:0000313" key="17">
    <source>
        <dbReference type="Proteomes" id="UP000736164"/>
    </source>
</evidence>
<feature type="non-terminal residue" evidence="16">
    <location>
        <position position="1"/>
    </location>
</feature>
<dbReference type="PANTHER" id="PTHR11551">
    <property type="entry name" value="INSULIN-LIKE GROWTH FACTOR BINDING PROTEIN"/>
    <property type="match status" value="1"/>
</dbReference>
<gene>
    <name evidence="16" type="primary">Igfbp1</name>
    <name evidence="16" type="ORF">GTO95_0007715</name>
</gene>
<dbReference type="Gene3D" id="4.10.40.20">
    <property type="match status" value="1"/>
</dbReference>
<dbReference type="GO" id="GO:0031994">
    <property type="term" value="F:insulin-like growth factor I binding"/>
    <property type="evidence" value="ECO:0007669"/>
    <property type="project" value="TreeGrafter"/>
</dbReference>
<accession>A0A8J7NMD4</accession>
<dbReference type="Pfam" id="PF00086">
    <property type="entry name" value="Thyroglobulin_1"/>
    <property type="match status" value="1"/>
</dbReference>
<feature type="chain" id="PRO_5035202123" description="Insulin-like growth factor-binding protein 1" evidence="13">
    <location>
        <begin position="25"/>
        <end position="294"/>
    </location>
</feature>
<evidence type="ECO:0000256" key="1">
    <source>
        <dbReference type="ARBA" id="ARBA00003811"/>
    </source>
</evidence>
<dbReference type="InterPro" id="IPR022322">
    <property type="entry name" value="IGFBP1"/>
</dbReference>
<dbReference type="PANTHER" id="PTHR11551:SF6">
    <property type="entry name" value="INSULIN-LIKE GROWTH FACTOR-BINDING PROTEIN 1"/>
    <property type="match status" value="1"/>
</dbReference>
<feature type="compositionally biased region" description="Basic and acidic residues" evidence="12">
    <location>
        <begin position="124"/>
        <end position="134"/>
    </location>
</feature>
<dbReference type="SMART" id="SM00211">
    <property type="entry name" value="TY"/>
    <property type="match status" value="1"/>
</dbReference>
<keyword evidence="5" id="KW-0597">Phosphoprotein</keyword>
<dbReference type="PROSITE" id="PS00222">
    <property type="entry name" value="IGFBP_N_1"/>
    <property type="match status" value="1"/>
</dbReference>
<evidence type="ECO:0000256" key="8">
    <source>
        <dbReference type="ARBA" id="ARBA00023157"/>
    </source>
</evidence>
<dbReference type="PROSITE" id="PS00484">
    <property type="entry name" value="THYROGLOBULIN_1_1"/>
    <property type="match status" value="1"/>
</dbReference>
<evidence type="ECO:0000256" key="6">
    <source>
        <dbReference type="ARBA" id="ARBA00022604"/>
    </source>
</evidence>
<comment type="caution">
    <text evidence="11">Lacks conserved residue(s) required for the propagation of feature annotation.</text>
</comment>
<evidence type="ECO:0000313" key="16">
    <source>
        <dbReference type="EMBL" id="MBN3315830.1"/>
    </source>
</evidence>
<proteinExistence type="predicted"/>
<evidence type="ECO:0000256" key="4">
    <source>
        <dbReference type="ARBA" id="ARBA00022525"/>
    </source>
</evidence>
<dbReference type="InterPro" id="IPR022321">
    <property type="entry name" value="IGFBP_1-6_chordata"/>
</dbReference>
<evidence type="ECO:0000256" key="12">
    <source>
        <dbReference type="SAM" id="MobiDB-lite"/>
    </source>
</evidence>
<feature type="signal peptide" evidence="13">
    <location>
        <begin position="1"/>
        <end position="24"/>
    </location>
</feature>
<feature type="domain" description="IGFBP N-terminal" evidence="15">
    <location>
        <begin position="32"/>
        <end position="113"/>
    </location>
</feature>
<comment type="subcellular location">
    <subcellularLocation>
        <location evidence="2">Secreted</location>
    </subcellularLocation>
</comment>
<evidence type="ECO:0000256" key="13">
    <source>
        <dbReference type="SAM" id="SignalP"/>
    </source>
</evidence>
<reference evidence="16" key="1">
    <citation type="journal article" date="2021" name="Cell">
        <title>Tracing the genetic footprints of vertebrate landing in non-teleost ray-finned fishes.</title>
        <authorList>
            <person name="Bi X."/>
            <person name="Wang K."/>
            <person name="Yang L."/>
            <person name="Pan H."/>
            <person name="Jiang H."/>
            <person name="Wei Q."/>
            <person name="Fang M."/>
            <person name="Yu H."/>
            <person name="Zhu C."/>
            <person name="Cai Y."/>
            <person name="He Y."/>
            <person name="Gan X."/>
            <person name="Zeng H."/>
            <person name="Yu D."/>
            <person name="Zhu Y."/>
            <person name="Jiang H."/>
            <person name="Qiu Q."/>
            <person name="Yang H."/>
            <person name="Zhang Y.E."/>
            <person name="Wang W."/>
            <person name="Zhu M."/>
            <person name="He S."/>
            <person name="Zhang G."/>
        </authorList>
    </citation>
    <scope>NUCLEOTIDE SEQUENCE</scope>
    <source>
        <strain evidence="16">Allg_001</strain>
    </source>
</reference>
<evidence type="ECO:0000256" key="5">
    <source>
        <dbReference type="ARBA" id="ARBA00022553"/>
    </source>
</evidence>
<dbReference type="AlphaFoldDB" id="A0A8J7NMD4"/>
<dbReference type="PRINTS" id="PR01977">
    <property type="entry name" value="IGFBPFAMILY1"/>
</dbReference>
<dbReference type="PROSITE" id="PS51162">
    <property type="entry name" value="THYROGLOBULIN_1_2"/>
    <property type="match status" value="1"/>
</dbReference>
<name>A0A8J7NMD4_ATRSP</name>
<organism evidence="16 17">
    <name type="scientific">Atractosteus spatula</name>
    <name type="common">Alligator gar</name>
    <name type="synonym">Lepisosteus spatula</name>
    <dbReference type="NCBI Taxonomy" id="7917"/>
    <lineage>
        <taxon>Eukaryota</taxon>
        <taxon>Metazoa</taxon>
        <taxon>Chordata</taxon>
        <taxon>Craniata</taxon>
        <taxon>Vertebrata</taxon>
        <taxon>Euteleostomi</taxon>
        <taxon>Actinopterygii</taxon>
        <taxon>Neopterygii</taxon>
        <taxon>Holostei</taxon>
        <taxon>Semionotiformes</taxon>
        <taxon>Lepisosteidae</taxon>
        <taxon>Atractosteus</taxon>
    </lineage>
</organism>
<dbReference type="InterPro" id="IPR000716">
    <property type="entry name" value="Thyroglobulin_1"/>
</dbReference>
<evidence type="ECO:0000256" key="2">
    <source>
        <dbReference type="ARBA" id="ARBA00004613"/>
    </source>
</evidence>
<evidence type="ECO:0000256" key="9">
    <source>
        <dbReference type="ARBA" id="ARBA00023183"/>
    </source>
</evidence>
<dbReference type="CDD" id="cd00191">
    <property type="entry name" value="TY"/>
    <property type="match status" value="1"/>
</dbReference>
<keyword evidence="7 13" id="KW-0732">Signal</keyword>